<keyword evidence="7" id="KW-1185">Reference proteome</keyword>
<name>A0A084INY7_SALHC</name>
<feature type="domain" description="ABC transporter" evidence="5">
    <location>
        <begin position="2"/>
        <end position="237"/>
    </location>
</feature>
<dbReference type="PANTHER" id="PTHR43117:SF4">
    <property type="entry name" value="OSMOPROTECTANT IMPORT ATP-BINDING PROTEIN OSMV"/>
    <property type="match status" value="1"/>
</dbReference>
<dbReference type="SMART" id="SM00382">
    <property type="entry name" value="AAA"/>
    <property type="match status" value="1"/>
</dbReference>
<dbReference type="Pfam" id="PF00005">
    <property type="entry name" value="ABC_tran"/>
    <property type="match status" value="1"/>
</dbReference>
<dbReference type="Proteomes" id="UP000028302">
    <property type="component" value="Unassembled WGS sequence"/>
</dbReference>
<dbReference type="RefSeq" id="WP_037334629.1">
    <property type="nucleotide sequence ID" value="NZ_APNK01000004.1"/>
</dbReference>
<evidence type="ECO:0000313" key="7">
    <source>
        <dbReference type="Proteomes" id="UP000028302"/>
    </source>
</evidence>
<organism evidence="6 7">
    <name type="scientific">Salinisphaera hydrothermalis (strain C41B8)</name>
    <dbReference type="NCBI Taxonomy" id="1304275"/>
    <lineage>
        <taxon>Bacteria</taxon>
        <taxon>Pseudomonadati</taxon>
        <taxon>Pseudomonadota</taxon>
        <taxon>Gammaproteobacteria</taxon>
        <taxon>Salinisphaerales</taxon>
        <taxon>Salinisphaeraceae</taxon>
        <taxon>Salinisphaera</taxon>
    </lineage>
</organism>
<dbReference type="PROSITE" id="PS00211">
    <property type="entry name" value="ABC_TRANSPORTER_1"/>
    <property type="match status" value="1"/>
</dbReference>
<dbReference type="InterPro" id="IPR027417">
    <property type="entry name" value="P-loop_NTPase"/>
</dbReference>
<comment type="caution">
    <text evidence="6">The sequence shown here is derived from an EMBL/GenBank/DDBJ whole genome shotgun (WGS) entry which is preliminary data.</text>
</comment>
<keyword evidence="3" id="KW-0547">Nucleotide-binding</keyword>
<evidence type="ECO:0000256" key="3">
    <source>
        <dbReference type="ARBA" id="ARBA00022741"/>
    </source>
</evidence>
<dbReference type="InterPro" id="IPR017871">
    <property type="entry name" value="ABC_transporter-like_CS"/>
</dbReference>
<dbReference type="GO" id="GO:0016887">
    <property type="term" value="F:ATP hydrolysis activity"/>
    <property type="evidence" value="ECO:0007669"/>
    <property type="project" value="InterPro"/>
</dbReference>
<proteinExistence type="inferred from homology"/>
<reference evidence="6 7" key="1">
    <citation type="submission" date="2013-03" db="EMBL/GenBank/DDBJ databases">
        <title>Salinisphaera hydrothermalis C41B8 Genome Sequencing.</title>
        <authorList>
            <person name="Li C."/>
            <person name="Lai Q."/>
            <person name="Shao Z."/>
        </authorList>
    </citation>
    <scope>NUCLEOTIDE SEQUENCE [LARGE SCALE GENOMIC DNA]</scope>
    <source>
        <strain evidence="6 7">C41B8</strain>
    </source>
</reference>
<evidence type="ECO:0000313" key="6">
    <source>
        <dbReference type="EMBL" id="KEZ78421.1"/>
    </source>
</evidence>
<dbReference type="PANTHER" id="PTHR43117">
    <property type="entry name" value="OSMOPROTECTANT IMPORT ATP-BINDING PROTEIN OSMV"/>
    <property type="match status" value="1"/>
</dbReference>
<sequence>MIEFSSVTKRFPDGTVAVDALDLTLATGELTVLVGPSGCGKTTSLRMINRLDEASAGTIAIDGVDIRQHPVTELRRGIGYVMQHSGLFPHRTIGDNIATVPRLLGWDKKRVAARVDELIETVGLERDMAKRYPHQLSGGQQQRVGVARALAADPPIMLMDEPFAAVDPIVRKRLQDEFLALQARLGKTIVFVTHDIDEAIRLGDRIAVFGEGGRLAQFATPNELLAAPKSDFVVDFLGAEPQLKRLSLLPVSAAATIEAPLIATGATAAEATSAADTAATDWVLVVDGERRILGWHRVADYAADTARAPESFDAVVGAGDTLRAALGALVISPLGVVARVDADGRFGGLLAQSSLHRALS</sequence>
<evidence type="ECO:0000259" key="5">
    <source>
        <dbReference type="PROSITE" id="PS50893"/>
    </source>
</evidence>
<evidence type="ECO:0000256" key="4">
    <source>
        <dbReference type="ARBA" id="ARBA00022840"/>
    </source>
</evidence>
<gene>
    <name evidence="6" type="ORF">C41B8_04296</name>
</gene>
<evidence type="ECO:0000256" key="1">
    <source>
        <dbReference type="ARBA" id="ARBA00005417"/>
    </source>
</evidence>
<dbReference type="PATRIC" id="fig|1304275.5.peg.879"/>
<dbReference type="eggNOG" id="COG1125">
    <property type="taxonomic scope" value="Bacteria"/>
</dbReference>
<dbReference type="GO" id="GO:0005524">
    <property type="term" value="F:ATP binding"/>
    <property type="evidence" value="ECO:0007669"/>
    <property type="project" value="UniProtKB-KW"/>
</dbReference>
<dbReference type="SUPFAM" id="SSF52540">
    <property type="entry name" value="P-loop containing nucleoside triphosphate hydrolases"/>
    <property type="match status" value="1"/>
</dbReference>
<comment type="similarity">
    <text evidence="1">Belongs to the ABC transporter superfamily.</text>
</comment>
<dbReference type="Gene3D" id="3.40.50.300">
    <property type="entry name" value="P-loop containing nucleotide triphosphate hydrolases"/>
    <property type="match status" value="1"/>
</dbReference>
<dbReference type="FunFam" id="3.40.50.300:FF:000425">
    <property type="entry name" value="Probable ABC transporter, ATP-binding subunit"/>
    <property type="match status" value="1"/>
</dbReference>
<dbReference type="InterPro" id="IPR003439">
    <property type="entry name" value="ABC_transporter-like_ATP-bd"/>
</dbReference>
<dbReference type="GO" id="GO:0015697">
    <property type="term" value="P:quaternary ammonium group transport"/>
    <property type="evidence" value="ECO:0007669"/>
    <property type="project" value="UniProtKB-ARBA"/>
</dbReference>
<dbReference type="OrthoDB" id="9802264at2"/>
<evidence type="ECO:0000256" key="2">
    <source>
        <dbReference type="ARBA" id="ARBA00022448"/>
    </source>
</evidence>
<dbReference type="InterPro" id="IPR003593">
    <property type="entry name" value="AAA+_ATPase"/>
</dbReference>
<dbReference type="AlphaFoldDB" id="A0A084INY7"/>
<keyword evidence="2" id="KW-0813">Transport</keyword>
<dbReference type="PROSITE" id="PS50893">
    <property type="entry name" value="ABC_TRANSPORTER_2"/>
    <property type="match status" value="1"/>
</dbReference>
<keyword evidence="4 6" id="KW-0067">ATP-binding</keyword>
<dbReference type="EMBL" id="APNK01000004">
    <property type="protein sequence ID" value="KEZ78421.1"/>
    <property type="molecule type" value="Genomic_DNA"/>
</dbReference>
<protein>
    <submittedName>
        <fullName evidence="6">ABC transporter ATP-binding protein</fullName>
    </submittedName>
</protein>
<accession>A0A084INY7</accession>
<dbReference type="STRING" id="1304275.C41B8_04296"/>